<dbReference type="EMBL" id="JANJYJ010000002">
    <property type="protein sequence ID" value="KAK3226296.1"/>
    <property type="molecule type" value="Genomic_DNA"/>
</dbReference>
<dbReference type="HAMAP" id="MF_00412">
    <property type="entry name" value="ProA"/>
    <property type="match status" value="1"/>
</dbReference>
<dbReference type="NCBIfam" id="TIGR01027">
    <property type="entry name" value="proB"/>
    <property type="match status" value="1"/>
</dbReference>
<dbReference type="PIRSF" id="PIRSF036429">
    <property type="entry name" value="P5C_syn"/>
    <property type="match status" value="1"/>
</dbReference>
<dbReference type="GO" id="GO:0004350">
    <property type="term" value="F:glutamate-5-semialdehyde dehydrogenase activity"/>
    <property type="evidence" value="ECO:0007669"/>
    <property type="project" value="UniProtKB-UniRule"/>
</dbReference>
<dbReference type="GO" id="GO:0004349">
    <property type="term" value="F:glutamate 5-kinase activity"/>
    <property type="evidence" value="ECO:0007669"/>
    <property type="project" value="UniProtKB-UniRule"/>
</dbReference>
<dbReference type="InterPro" id="IPR005766">
    <property type="entry name" value="P5_carboxy_syn"/>
</dbReference>
<dbReference type="PROSITE" id="PS00902">
    <property type="entry name" value="GLUTAMATE_5_KINASE"/>
    <property type="match status" value="1"/>
</dbReference>
<keyword evidence="20" id="KW-1185">Reference proteome</keyword>
<comment type="pathway">
    <text evidence="3 17">Amino-acid biosynthesis; L-proline biosynthesis; L-glutamate 5-semialdehyde from L-glutamate: step 1/2.</text>
</comment>
<name>A0AAE0EFD3_9ROSI</name>
<dbReference type="FunFam" id="3.40.309.10:FF:000015">
    <property type="entry name" value="Delta-1-pyrroline-5-carboxylate synthase"/>
    <property type="match status" value="1"/>
</dbReference>
<comment type="catalytic activity">
    <reaction evidence="16 17">
        <text>L-glutamate + ATP = L-glutamyl 5-phosphate + ADP</text>
        <dbReference type="Rhea" id="RHEA:14877"/>
        <dbReference type="ChEBI" id="CHEBI:29985"/>
        <dbReference type="ChEBI" id="CHEBI:30616"/>
        <dbReference type="ChEBI" id="CHEBI:58274"/>
        <dbReference type="ChEBI" id="CHEBI:456216"/>
        <dbReference type="EC" id="2.7.2.11"/>
    </reaction>
</comment>
<evidence type="ECO:0000256" key="17">
    <source>
        <dbReference type="PIRNR" id="PIRNR036429"/>
    </source>
</evidence>
<evidence type="ECO:0000256" key="6">
    <source>
        <dbReference type="ARBA" id="ARBA00022605"/>
    </source>
</evidence>
<dbReference type="InterPro" id="IPR041744">
    <property type="entry name" value="G5K_ProBA"/>
</dbReference>
<evidence type="ECO:0000259" key="18">
    <source>
        <dbReference type="Pfam" id="PF00696"/>
    </source>
</evidence>
<dbReference type="GO" id="GO:0005737">
    <property type="term" value="C:cytoplasm"/>
    <property type="evidence" value="ECO:0007669"/>
    <property type="project" value="UniProtKB-UniRule"/>
</dbReference>
<dbReference type="SUPFAM" id="SSF53633">
    <property type="entry name" value="Carbamate kinase-like"/>
    <property type="match status" value="1"/>
</dbReference>
<feature type="domain" description="Aspartate/glutamate/uridylate kinase" evidence="18">
    <location>
        <begin position="15"/>
        <end position="260"/>
    </location>
</feature>
<dbReference type="GO" id="GO:0005524">
    <property type="term" value="F:ATP binding"/>
    <property type="evidence" value="ECO:0007669"/>
    <property type="project" value="UniProtKB-UniRule"/>
</dbReference>
<keyword evidence="13 17" id="KW-0560">Oxidoreductase</keyword>
<dbReference type="PRINTS" id="PR00474">
    <property type="entry name" value="GLU5KINASE"/>
</dbReference>
<evidence type="ECO:0000256" key="4">
    <source>
        <dbReference type="ARBA" id="ARBA00006300"/>
    </source>
</evidence>
<evidence type="ECO:0000256" key="1">
    <source>
        <dbReference type="ARBA" id="ARBA00003492"/>
    </source>
</evidence>
<evidence type="ECO:0000313" key="20">
    <source>
        <dbReference type="Proteomes" id="UP001281410"/>
    </source>
</evidence>
<evidence type="ECO:0000256" key="3">
    <source>
        <dbReference type="ARBA" id="ARBA00005185"/>
    </source>
</evidence>
<keyword evidence="10 17" id="KW-0418">Kinase</keyword>
<dbReference type="AlphaFoldDB" id="A0AAE0EFD3"/>
<keyword evidence="6 17" id="KW-0028">Amino-acid biosynthesis</keyword>
<evidence type="ECO:0000256" key="7">
    <source>
        <dbReference type="ARBA" id="ARBA00022650"/>
    </source>
</evidence>
<dbReference type="CDD" id="cd07079">
    <property type="entry name" value="ALDH_F18-19_ProA-GPR"/>
    <property type="match status" value="1"/>
</dbReference>
<keyword evidence="9 17" id="KW-0547">Nucleotide-binding</keyword>
<comment type="caution">
    <text evidence="19">The sequence shown here is derived from an EMBL/GenBank/DDBJ whole genome shotgun (WGS) entry which is preliminary data.</text>
</comment>
<sequence length="717" mass="77732">MDSMDPSRAFVKNVKRLVVKVGTAVVTRGEGRIALGRIGALCEQLKELNSQGFEIILVTSGAVGLGRQRLRYRKLINSSLADLQKPQVELDGKACAAVGQSSLMALYDTLFSQLDVTSSQLLVTDSDFRDKEFRKQLCETVKSLLSLKVIPIFNENDAVSTRRAPYEDSSGIFWDNDSLASLLALELKADLLILLSDVEGLYSGPPNDPLSKLIHTYVKAKHQGEITFGDKSRVGRGGMTAKVNAAVCAAYAGIPVIITSGYATDNILKVLEGKRIGTLFHKDAHLWISNKEVGARDMAVAARECSRRLQSLQSQDRRKILLDIADALEANESLIKVENEADVAAAQLAGYEKSLISRLALKPGKISGLAKSIRVLADMEEPIGHILRRTELADGLILERTSCPLGVLLIVFESRPDALVQIASLAIRSGNGLLLKGGKEARRSNAILHKVITSAIPNTVGEKLIGLVTSREEIPDLLKLDDVIDLVIPRGSNKLVSEIKESTKIPVLGHADGICHVYVDKSADMGMAKKIVLDAKIDYPAACNAMETLLVHNDLASRGGLNELIAELQREGVKLFGGPRASNLLNISETRSFHHEYNSLACTIEIVDDVHAAIDHIHQHGSSHTDCIVTEDQEVAKIFLRQVDSAAVFHNASTRFCDGARFGLGAEVGISTSRIHARGPVGVEGLLTTRWILRGSGQVVDGDKGISYTHKDLPLQS</sequence>
<evidence type="ECO:0000256" key="16">
    <source>
        <dbReference type="ARBA" id="ARBA00049141"/>
    </source>
</evidence>
<dbReference type="Gene3D" id="3.40.1160.10">
    <property type="entry name" value="Acetylglutamate kinase-like"/>
    <property type="match status" value="1"/>
</dbReference>
<organism evidence="19 20">
    <name type="scientific">Dipteronia sinensis</name>
    <dbReference type="NCBI Taxonomy" id="43782"/>
    <lineage>
        <taxon>Eukaryota</taxon>
        <taxon>Viridiplantae</taxon>
        <taxon>Streptophyta</taxon>
        <taxon>Embryophyta</taxon>
        <taxon>Tracheophyta</taxon>
        <taxon>Spermatophyta</taxon>
        <taxon>Magnoliopsida</taxon>
        <taxon>eudicotyledons</taxon>
        <taxon>Gunneridae</taxon>
        <taxon>Pentapetalae</taxon>
        <taxon>rosids</taxon>
        <taxon>malvids</taxon>
        <taxon>Sapindales</taxon>
        <taxon>Sapindaceae</taxon>
        <taxon>Hippocastanoideae</taxon>
        <taxon>Acereae</taxon>
        <taxon>Dipteronia</taxon>
    </lineage>
</organism>
<dbReference type="NCBIfam" id="TIGR00407">
    <property type="entry name" value="proA"/>
    <property type="match status" value="1"/>
</dbReference>
<dbReference type="NCBIfam" id="NF001221">
    <property type="entry name" value="PRK00197.1"/>
    <property type="match status" value="1"/>
</dbReference>
<evidence type="ECO:0000256" key="2">
    <source>
        <dbReference type="ARBA" id="ARBA00004985"/>
    </source>
</evidence>
<dbReference type="EC" id="2.7.2.11" evidence="17"/>
<evidence type="ECO:0000256" key="13">
    <source>
        <dbReference type="ARBA" id="ARBA00023002"/>
    </source>
</evidence>
<dbReference type="Pfam" id="PF00696">
    <property type="entry name" value="AA_kinase"/>
    <property type="match status" value="1"/>
</dbReference>
<dbReference type="Gene3D" id="3.40.605.10">
    <property type="entry name" value="Aldehyde Dehydrogenase, Chain A, domain 1"/>
    <property type="match status" value="1"/>
</dbReference>
<keyword evidence="8 17" id="KW-0808">Transferase</keyword>
<dbReference type="InterPro" id="IPR036393">
    <property type="entry name" value="AceGlu_kinase-like_sf"/>
</dbReference>
<proteinExistence type="inferred from homology"/>
<keyword evidence="14" id="KW-0511">Multifunctional enzyme</keyword>
<gene>
    <name evidence="19" type="ORF">Dsin_006158</name>
</gene>
<dbReference type="EC" id="1.2.1.41" evidence="17"/>
<dbReference type="InterPro" id="IPR005715">
    <property type="entry name" value="Glu_5kinase/COase_Synthase"/>
</dbReference>
<evidence type="ECO:0000256" key="11">
    <source>
        <dbReference type="ARBA" id="ARBA00022840"/>
    </source>
</evidence>
<dbReference type="InterPro" id="IPR016161">
    <property type="entry name" value="Ald_DH/histidinol_DH"/>
</dbReference>
<dbReference type="HAMAP" id="MF_00456">
    <property type="entry name" value="ProB"/>
    <property type="match status" value="1"/>
</dbReference>
<dbReference type="Proteomes" id="UP001281410">
    <property type="component" value="Unassembled WGS sequence"/>
</dbReference>
<comment type="similarity">
    <text evidence="5 17">In the N-terminal section; belongs to the glutamate 5-kinase family.</text>
</comment>
<keyword evidence="11 17" id="KW-0067">ATP-binding</keyword>
<dbReference type="PANTHER" id="PTHR11063">
    <property type="entry name" value="GLUTAMATE SEMIALDEHYDE DEHYDROGENASE"/>
    <property type="match status" value="1"/>
</dbReference>
<evidence type="ECO:0000256" key="10">
    <source>
        <dbReference type="ARBA" id="ARBA00022777"/>
    </source>
</evidence>
<dbReference type="Gene3D" id="3.40.309.10">
    <property type="entry name" value="Aldehyde Dehydrogenase, Chain A, domain 2"/>
    <property type="match status" value="1"/>
</dbReference>
<evidence type="ECO:0000256" key="8">
    <source>
        <dbReference type="ARBA" id="ARBA00022679"/>
    </source>
</evidence>
<comment type="function">
    <text evidence="1 17">P5CS plays a key role in proline biosynthesis, leading to osmoregulation in plants.</text>
</comment>
<dbReference type="InterPro" id="IPR001048">
    <property type="entry name" value="Asp/Glu/Uridylate_kinase"/>
</dbReference>
<evidence type="ECO:0000256" key="9">
    <source>
        <dbReference type="ARBA" id="ARBA00022741"/>
    </source>
</evidence>
<comment type="pathway">
    <text evidence="2 17">Amino-acid biosynthesis; L-proline biosynthesis; L-glutamate 5-semialdehyde from L-glutamate: step 2/2.</text>
</comment>
<accession>A0AAE0EFD3</accession>
<dbReference type="PANTHER" id="PTHR11063:SF27">
    <property type="entry name" value="DELTA-1-PYRROLINE-5-CARBOXYLATE SYNTHASE"/>
    <property type="match status" value="1"/>
</dbReference>
<dbReference type="CDD" id="cd04256">
    <property type="entry name" value="AAK_P5CS_ProBA"/>
    <property type="match status" value="1"/>
</dbReference>
<comment type="similarity">
    <text evidence="4 17">In the C-terminal section; belongs to the gamma-glutamyl phosphate reductase family.</text>
</comment>
<evidence type="ECO:0000313" key="19">
    <source>
        <dbReference type="EMBL" id="KAK3226296.1"/>
    </source>
</evidence>
<keyword evidence="12 17" id="KW-0521">NADP</keyword>
<reference evidence="19" key="1">
    <citation type="journal article" date="2023" name="Plant J.">
        <title>Genome sequences and population genomics provide insights into the demographic history, inbreeding, and mutation load of two 'living fossil' tree species of Dipteronia.</title>
        <authorList>
            <person name="Feng Y."/>
            <person name="Comes H.P."/>
            <person name="Chen J."/>
            <person name="Zhu S."/>
            <person name="Lu R."/>
            <person name="Zhang X."/>
            <person name="Li P."/>
            <person name="Qiu J."/>
            <person name="Olsen K.M."/>
            <person name="Qiu Y."/>
        </authorList>
    </citation>
    <scope>NUCLEOTIDE SEQUENCE</scope>
    <source>
        <strain evidence="19">NBL</strain>
    </source>
</reference>
<dbReference type="InterPro" id="IPR016163">
    <property type="entry name" value="Ald_DH_C"/>
</dbReference>
<evidence type="ECO:0000256" key="15">
    <source>
        <dbReference type="ARBA" id="ARBA00049024"/>
    </source>
</evidence>
<dbReference type="InterPro" id="IPR019797">
    <property type="entry name" value="Glutamate_5-kinase_CS"/>
</dbReference>
<dbReference type="FunFam" id="3.40.605.10:FF:000062">
    <property type="entry name" value="Delta-1-pyrroline-5-carboxylate synthase"/>
    <property type="match status" value="1"/>
</dbReference>
<evidence type="ECO:0000256" key="14">
    <source>
        <dbReference type="ARBA" id="ARBA00023268"/>
    </source>
</evidence>
<keyword evidence="7 17" id="KW-0641">Proline biosynthesis</keyword>
<protein>
    <recommendedName>
        <fullName evidence="17">Delta-1-pyrroline-5-carboxylate synthase</fullName>
    </recommendedName>
    <domain>
        <recommendedName>
            <fullName evidence="17">Glutamate 5-kinase</fullName>
            <shortName evidence="17">GK</shortName>
            <ecNumber evidence="17">2.7.2.11</ecNumber>
        </recommendedName>
        <alternativeName>
            <fullName evidence="17">Gamma-glutamyl kinase</fullName>
        </alternativeName>
    </domain>
    <domain>
        <recommendedName>
            <fullName evidence="17">Gamma-glutamyl phosphate reductase</fullName>
            <shortName evidence="17">GPR</shortName>
            <ecNumber evidence="17">1.2.1.41</ecNumber>
        </recommendedName>
        <alternativeName>
            <fullName evidence="17">Glutamate-5-semialdehyde dehydrogenase</fullName>
        </alternativeName>
        <alternativeName>
            <fullName evidence="17">Glutamyl-gamma-semialdehyde dehydrogenase</fullName>
        </alternativeName>
    </domain>
</protein>
<dbReference type="InterPro" id="IPR001057">
    <property type="entry name" value="Glu/AcGlu_kinase"/>
</dbReference>
<dbReference type="InterPro" id="IPR000965">
    <property type="entry name" value="GPR_dom"/>
</dbReference>
<dbReference type="PROSITE" id="PS01223">
    <property type="entry name" value="PROA"/>
    <property type="match status" value="1"/>
</dbReference>
<dbReference type="SUPFAM" id="SSF53720">
    <property type="entry name" value="ALDH-like"/>
    <property type="match status" value="1"/>
</dbReference>
<dbReference type="GO" id="GO:0008652">
    <property type="term" value="P:amino acid biosynthetic process"/>
    <property type="evidence" value="ECO:0007669"/>
    <property type="project" value="UniProtKB-KW"/>
</dbReference>
<evidence type="ECO:0000256" key="12">
    <source>
        <dbReference type="ARBA" id="ARBA00022857"/>
    </source>
</evidence>
<dbReference type="InterPro" id="IPR020593">
    <property type="entry name" value="G-glutamylP_reductase_CS"/>
</dbReference>
<evidence type="ECO:0000256" key="5">
    <source>
        <dbReference type="ARBA" id="ARBA00009302"/>
    </source>
</evidence>
<comment type="catalytic activity">
    <reaction evidence="15 17">
        <text>L-glutamate 5-semialdehyde + phosphate + NADP(+) = L-glutamyl 5-phosphate + NADPH + H(+)</text>
        <dbReference type="Rhea" id="RHEA:19541"/>
        <dbReference type="ChEBI" id="CHEBI:15378"/>
        <dbReference type="ChEBI" id="CHEBI:43474"/>
        <dbReference type="ChEBI" id="CHEBI:57783"/>
        <dbReference type="ChEBI" id="CHEBI:58066"/>
        <dbReference type="ChEBI" id="CHEBI:58274"/>
        <dbReference type="ChEBI" id="CHEBI:58349"/>
        <dbReference type="EC" id="1.2.1.41"/>
    </reaction>
</comment>
<dbReference type="InterPro" id="IPR016162">
    <property type="entry name" value="Ald_DH_N"/>
</dbReference>
<dbReference type="NCBIfam" id="TIGR01092">
    <property type="entry name" value="P5CS"/>
    <property type="match status" value="1"/>
</dbReference>
<dbReference type="FunFam" id="3.40.1160.10:FF:000013">
    <property type="entry name" value="Delta-1-pyrroline-5-carboxylate synthase"/>
    <property type="match status" value="1"/>
</dbReference>